<dbReference type="Proteomes" id="UP000679307">
    <property type="component" value="Chromosome"/>
</dbReference>
<evidence type="ECO:0000256" key="1">
    <source>
        <dbReference type="SAM" id="SignalP"/>
    </source>
</evidence>
<name>A0ABX8EMW3_9ACTN</name>
<organism evidence="2 3">
    <name type="scientific">Nocardioides aquaticus</name>
    <dbReference type="NCBI Taxonomy" id="160826"/>
    <lineage>
        <taxon>Bacteria</taxon>
        <taxon>Bacillati</taxon>
        <taxon>Actinomycetota</taxon>
        <taxon>Actinomycetes</taxon>
        <taxon>Propionibacteriales</taxon>
        <taxon>Nocardioidaceae</taxon>
        <taxon>Nocardioides</taxon>
    </lineage>
</organism>
<dbReference type="EMBL" id="CP075371">
    <property type="protein sequence ID" value="QVT81831.1"/>
    <property type="molecule type" value="Genomic_DNA"/>
</dbReference>
<evidence type="ECO:0008006" key="4">
    <source>
        <dbReference type="Google" id="ProtNLM"/>
    </source>
</evidence>
<keyword evidence="3" id="KW-1185">Reference proteome</keyword>
<protein>
    <recommendedName>
        <fullName evidence="4">DUF2993 domain-containing protein</fullName>
    </recommendedName>
</protein>
<evidence type="ECO:0000313" key="3">
    <source>
        <dbReference type="Proteomes" id="UP000679307"/>
    </source>
</evidence>
<keyword evidence="1" id="KW-0732">Signal</keyword>
<evidence type="ECO:0000313" key="2">
    <source>
        <dbReference type="EMBL" id="QVT81831.1"/>
    </source>
</evidence>
<feature type="signal peptide" evidence="1">
    <location>
        <begin position="1"/>
        <end position="27"/>
    </location>
</feature>
<dbReference type="RefSeq" id="WP_214057138.1">
    <property type="nucleotide sequence ID" value="NZ_CP075371.1"/>
</dbReference>
<proteinExistence type="predicted"/>
<sequence>MRRLTAPLLSLALLGVVHVGGAPPAAAAPLGAVAGPVASAAALAARGEKRRTPYAFNAGGFGSQFVGGDLPLNSGKTAFTRIGCTNLAGLNRSNYITEVAVPDSPFSLGGVDTNLRTRAKGRGASTTYSSIATQKVADLKLVDTPLGGLSVSGLTSKAVTSAKRGRFSVATDINIAGITLTPPVGEPQTLRIPTPNRPLTIPGVAVISLGKPVENVGRARASAFASVLQVRTLFGSNPTTLTVANAKTAIERGVEGGIFSGYSAGLEAGALGDIVKVGRNPLRKMPCTGTRGELQQTNLVDLDLAGLVVAKAARAEQRTQTRRGVSSGFERGSVARLNLGDGALVVTGIVGKASVTRKGATVVRKATGGVGSITVNGETATFPRTGVLEVPGLASIEQRVVKRFKTGLQVIGLQVTLLDGSGAVIDLGKAQMKINRGVR</sequence>
<dbReference type="NCBIfam" id="NF040603">
    <property type="entry name" value="choice_anch_P"/>
    <property type="match status" value="2"/>
</dbReference>
<reference evidence="2 3" key="1">
    <citation type="submission" date="2021-05" db="EMBL/GenBank/DDBJ databases">
        <title>Complete genome of Nocardioides aquaticus KCTC 9944T isolated from meromictic and hypersaline Ekho Lake, Antarctica.</title>
        <authorList>
            <person name="Hwang K."/>
            <person name="Kim K.M."/>
            <person name="Choe H."/>
        </authorList>
    </citation>
    <scope>NUCLEOTIDE SEQUENCE [LARGE SCALE GENOMIC DNA]</scope>
    <source>
        <strain evidence="2 3">KCTC 9944</strain>
    </source>
</reference>
<accession>A0ABX8EMW3</accession>
<feature type="chain" id="PRO_5045619973" description="DUF2993 domain-containing protein" evidence="1">
    <location>
        <begin position="28"/>
        <end position="439"/>
    </location>
</feature>
<gene>
    <name evidence="2" type="ORF">ENKNEFLB_04249</name>
</gene>